<reference evidence="2" key="1">
    <citation type="journal article" date="2019" name="Int. J. Syst. Evol. Microbiol.">
        <title>The Global Catalogue of Microorganisms (GCM) 10K type strain sequencing project: providing services to taxonomists for standard genome sequencing and annotation.</title>
        <authorList>
            <consortium name="The Broad Institute Genomics Platform"/>
            <consortium name="The Broad Institute Genome Sequencing Center for Infectious Disease"/>
            <person name="Wu L."/>
            <person name="Ma J."/>
        </authorList>
    </citation>
    <scope>NUCLEOTIDE SEQUENCE [LARGE SCALE GENOMIC DNA]</scope>
    <source>
        <strain evidence="2">KCTC 52141</strain>
    </source>
</reference>
<gene>
    <name evidence="1" type="ORF">ACFOEB_00275</name>
</gene>
<dbReference type="EMBL" id="JBHRTL010000001">
    <property type="protein sequence ID" value="MFC3153624.1"/>
    <property type="molecule type" value="Genomic_DNA"/>
</dbReference>
<dbReference type="Gene3D" id="3.30.1490.300">
    <property type="match status" value="1"/>
</dbReference>
<accession>A0ABV7HLJ8</accession>
<protein>
    <submittedName>
        <fullName evidence="1">MSHA biogenesis protein MshI</fullName>
    </submittedName>
</protein>
<dbReference type="InterPro" id="IPR043129">
    <property type="entry name" value="ATPase_NBD"/>
</dbReference>
<dbReference type="Gene3D" id="3.30.420.40">
    <property type="match status" value="2"/>
</dbReference>
<name>A0ABV7HLJ8_9GAMM</name>
<sequence>MKLIRAKSRKYETLGVEFTSEGVALALLERIAGQLPRLLAAEFIPGSDTPAVALRERLAKLGGRARPCKLVMPTAGYQLLLGDAPDVPLEELSEALRWRVKDLVSFSVADAIVQAFLLPESCTRGGTRLAYAAVAKRTAVADQVALAQESGVALQSIDIPELALGQLATACLDTSRAIGLVHLIPGGGTLLLIRDSELYLARNFKLDFNGGLLDDLPAEALVLELQRSLDYFERQMRQVPPSHIYLCGENITEDKITPALKDGLSARVELLPLGQGLSIADDIEQHTLPLCLRAIGAALAEGGGR</sequence>
<dbReference type="Proteomes" id="UP001595548">
    <property type="component" value="Unassembled WGS sequence"/>
</dbReference>
<comment type="caution">
    <text evidence="1">The sequence shown here is derived from an EMBL/GenBank/DDBJ whole genome shotgun (WGS) entry which is preliminary data.</text>
</comment>
<dbReference type="SUPFAM" id="SSF53067">
    <property type="entry name" value="Actin-like ATPase domain"/>
    <property type="match status" value="1"/>
</dbReference>
<proteinExistence type="predicted"/>
<keyword evidence="2" id="KW-1185">Reference proteome</keyword>
<evidence type="ECO:0000313" key="2">
    <source>
        <dbReference type="Proteomes" id="UP001595548"/>
    </source>
</evidence>
<evidence type="ECO:0000313" key="1">
    <source>
        <dbReference type="EMBL" id="MFC3153624.1"/>
    </source>
</evidence>
<organism evidence="1 2">
    <name type="scientific">Gilvimarinus japonicus</name>
    <dbReference type="NCBI Taxonomy" id="1796469"/>
    <lineage>
        <taxon>Bacteria</taxon>
        <taxon>Pseudomonadati</taxon>
        <taxon>Pseudomonadota</taxon>
        <taxon>Gammaproteobacteria</taxon>
        <taxon>Cellvibrionales</taxon>
        <taxon>Cellvibrionaceae</taxon>
        <taxon>Gilvimarinus</taxon>
    </lineage>
</organism>
<dbReference type="RefSeq" id="WP_339617583.1">
    <property type="nucleotide sequence ID" value="NZ_AP031500.1"/>
</dbReference>